<reference evidence="5 6" key="1">
    <citation type="journal article" date="2015" name="Stand. Genomic Sci.">
        <title>Genomic Encyclopedia of Bacterial and Archaeal Type Strains, Phase III: the genomes of soil and plant-associated and newly described type strains.</title>
        <authorList>
            <person name="Whitman W.B."/>
            <person name="Woyke T."/>
            <person name="Klenk H.P."/>
            <person name="Zhou Y."/>
            <person name="Lilburn T.G."/>
            <person name="Beck B.J."/>
            <person name="De Vos P."/>
            <person name="Vandamme P."/>
            <person name="Eisen J.A."/>
            <person name="Garrity G."/>
            <person name="Hugenholtz P."/>
            <person name="Kyrpides N.C."/>
        </authorList>
    </citation>
    <scope>NUCLEOTIDE SEQUENCE [LARGE SCALE GENOMIC DNA]</scope>
    <source>
        <strain evidence="5 6">CV53</strain>
    </source>
</reference>
<dbReference type="Pfam" id="PF00877">
    <property type="entry name" value="NLPC_P60"/>
    <property type="match status" value="1"/>
</dbReference>
<dbReference type="InterPro" id="IPR000064">
    <property type="entry name" value="NLP_P60_dom"/>
</dbReference>
<accession>A0A4R2BJV1</accession>
<keyword evidence="3" id="KW-0788">Thiol protease</keyword>
<protein>
    <submittedName>
        <fullName evidence="5">NlpC/P60 family protein</fullName>
    </submittedName>
</protein>
<gene>
    <name evidence="5" type="ORF">EV146_104364</name>
</gene>
<dbReference type="AlphaFoldDB" id="A0A4R2BJV1"/>
<name>A0A4R2BJV1_9BACI</name>
<dbReference type="GO" id="GO:0006508">
    <property type="term" value="P:proteolysis"/>
    <property type="evidence" value="ECO:0007669"/>
    <property type="project" value="UniProtKB-KW"/>
</dbReference>
<dbReference type="GO" id="GO:0008234">
    <property type="term" value="F:cysteine-type peptidase activity"/>
    <property type="evidence" value="ECO:0007669"/>
    <property type="project" value="UniProtKB-KW"/>
</dbReference>
<keyword evidence="6" id="KW-1185">Reference proteome</keyword>
<keyword evidence="1" id="KW-0645">Protease</keyword>
<evidence type="ECO:0000256" key="3">
    <source>
        <dbReference type="ARBA" id="ARBA00022807"/>
    </source>
</evidence>
<comment type="caution">
    <text evidence="5">The sequence shown here is derived from an EMBL/GenBank/DDBJ whole genome shotgun (WGS) entry which is preliminary data.</text>
</comment>
<evidence type="ECO:0000259" key="4">
    <source>
        <dbReference type="Pfam" id="PF00877"/>
    </source>
</evidence>
<evidence type="ECO:0000313" key="6">
    <source>
        <dbReference type="Proteomes" id="UP000295689"/>
    </source>
</evidence>
<dbReference type="RefSeq" id="WP_132004630.1">
    <property type="nucleotide sequence ID" value="NZ_JABUHM010000015.1"/>
</dbReference>
<feature type="domain" description="NlpC/P60" evidence="4">
    <location>
        <begin position="27"/>
        <end position="111"/>
    </location>
</feature>
<organism evidence="5 6">
    <name type="scientific">Mesobacillus foraminis</name>
    <dbReference type="NCBI Taxonomy" id="279826"/>
    <lineage>
        <taxon>Bacteria</taxon>
        <taxon>Bacillati</taxon>
        <taxon>Bacillota</taxon>
        <taxon>Bacilli</taxon>
        <taxon>Bacillales</taxon>
        <taxon>Bacillaceae</taxon>
        <taxon>Mesobacillus</taxon>
    </lineage>
</organism>
<proteinExistence type="predicted"/>
<evidence type="ECO:0000256" key="2">
    <source>
        <dbReference type="ARBA" id="ARBA00022801"/>
    </source>
</evidence>
<evidence type="ECO:0000313" key="5">
    <source>
        <dbReference type="EMBL" id="TCN26254.1"/>
    </source>
</evidence>
<dbReference type="Gene3D" id="3.90.1720.10">
    <property type="entry name" value="endopeptidase domain like (from Nostoc punctiforme)"/>
    <property type="match status" value="1"/>
</dbReference>
<dbReference type="EMBL" id="SLVV01000004">
    <property type="protein sequence ID" value="TCN26254.1"/>
    <property type="molecule type" value="Genomic_DNA"/>
</dbReference>
<dbReference type="Proteomes" id="UP000295689">
    <property type="component" value="Unassembled WGS sequence"/>
</dbReference>
<keyword evidence="2" id="KW-0378">Hydrolase</keyword>
<sequence>MEKNFDEYIHNAIEWAKGHLNSKDYCFICLAFVEDALERSNNIEIFGGDTAKESADLYEAYKHTGMPPKGTFVFYDCIGEINGVRKNWGHVGFSIGNGEVIHAWDKVRIDHYLEVEKLTAAPGWEKPKLIGWVPLERIMLGFQKKNY</sequence>
<evidence type="ECO:0000256" key="1">
    <source>
        <dbReference type="ARBA" id="ARBA00022670"/>
    </source>
</evidence>